<proteinExistence type="predicted"/>
<feature type="signal peptide" evidence="3">
    <location>
        <begin position="1"/>
        <end position="21"/>
    </location>
</feature>
<evidence type="ECO:0000256" key="1">
    <source>
        <dbReference type="SAM" id="MobiDB-lite"/>
    </source>
</evidence>
<gene>
    <name evidence="4" type="ORF">SAMN05216258_103329</name>
</gene>
<feature type="transmembrane region" description="Helical" evidence="2">
    <location>
        <begin position="249"/>
        <end position="276"/>
    </location>
</feature>
<dbReference type="Pfam" id="PF09490">
    <property type="entry name" value="CbtA"/>
    <property type="match status" value="2"/>
</dbReference>
<feature type="transmembrane region" description="Helical" evidence="2">
    <location>
        <begin position="197"/>
        <end position="214"/>
    </location>
</feature>
<dbReference type="RefSeq" id="WP_092859107.1">
    <property type="nucleotide sequence ID" value="NZ_FOQH01000003.1"/>
</dbReference>
<protein>
    <submittedName>
        <fullName evidence="4">Cobalt transporter subunit CbtA</fullName>
    </submittedName>
</protein>
<dbReference type="InterPro" id="IPR012666">
    <property type="entry name" value="CbtA_put"/>
</dbReference>
<feature type="compositionally biased region" description="Basic and acidic residues" evidence="1">
    <location>
        <begin position="100"/>
        <end position="115"/>
    </location>
</feature>
<dbReference type="NCBIfam" id="TIGR02458">
    <property type="entry name" value="CbtA"/>
    <property type="match status" value="1"/>
</dbReference>
<feature type="transmembrane region" description="Helical" evidence="2">
    <location>
        <begin position="124"/>
        <end position="147"/>
    </location>
</feature>
<keyword evidence="5" id="KW-1185">Reference proteome</keyword>
<keyword evidence="2" id="KW-1133">Transmembrane helix</keyword>
<keyword evidence="3" id="KW-0732">Signal</keyword>
<name>A0A1I3EEI8_9RHOB</name>
<evidence type="ECO:0000313" key="4">
    <source>
        <dbReference type="EMBL" id="SFH97316.1"/>
    </source>
</evidence>
<evidence type="ECO:0000256" key="3">
    <source>
        <dbReference type="SAM" id="SignalP"/>
    </source>
</evidence>
<accession>A0A1I3EEI8</accession>
<feature type="region of interest" description="Disordered" evidence="1">
    <location>
        <begin position="50"/>
        <end position="117"/>
    </location>
</feature>
<feature type="chain" id="PRO_5011469981" evidence="3">
    <location>
        <begin position="22"/>
        <end position="282"/>
    </location>
</feature>
<dbReference type="OrthoDB" id="9813640at2"/>
<reference evidence="4 5" key="1">
    <citation type="submission" date="2016-10" db="EMBL/GenBank/DDBJ databases">
        <authorList>
            <person name="de Groot N.N."/>
        </authorList>
    </citation>
    <scope>NUCLEOTIDE SEQUENCE [LARGE SCALE GENOMIC DNA]</scope>
    <source>
        <strain evidence="4 5">CGMCC 1.11030</strain>
    </source>
</reference>
<feature type="transmembrane region" description="Helical" evidence="2">
    <location>
        <begin position="159"/>
        <end position="177"/>
    </location>
</feature>
<keyword evidence="2" id="KW-0472">Membrane</keyword>
<feature type="compositionally biased region" description="Basic and acidic residues" evidence="1">
    <location>
        <begin position="54"/>
        <end position="92"/>
    </location>
</feature>
<sequence length="282" mass="28121">MTSRLLASALFAGLAAGLASAALQQWFTVPVIEVAELYESGEMTHDFGQAAAGAHDHGDGHTHADGAADGHSHAADAADGHSHAATADDGHSHAAGADAGHSHAADAQGHSHGDGPEGLMRTGLTALTTVLAMVGFGLLLTAGFSLAERLTGARIDLRAGLAWGAAGFAATQLATAVGLPPELPGSAAAELGARQTWWVMAALGTAAGIAVLAYVPGPARWAGLVLIAAPHLVGAPHPDQMWGVVPPELAGIFAARVLAVGAVGWLVLGGVAGHLWSRARPA</sequence>
<evidence type="ECO:0000256" key="2">
    <source>
        <dbReference type="SAM" id="Phobius"/>
    </source>
</evidence>
<dbReference type="Proteomes" id="UP000199377">
    <property type="component" value="Unassembled WGS sequence"/>
</dbReference>
<keyword evidence="2" id="KW-0812">Transmembrane</keyword>
<organism evidence="4 5">
    <name type="scientific">Albimonas pacifica</name>
    <dbReference type="NCBI Taxonomy" id="1114924"/>
    <lineage>
        <taxon>Bacteria</taxon>
        <taxon>Pseudomonadati</taxon>
        <taxon>Pseudomonadota</taxon>
        <taxon>Alphaproteobacteria</taxon>
        <taxon>Rhodobacterales</taxon>
        <taxon>Paracoccaceae</taxon>
        <taxon>Albimonas</taxon>
    </lineage>
</organism>
<evidence type="ECO:0000313" key="5">
    <source>
        <dbReference type="Proteomes" id="UP000199377"/>
    </source>
</evidence>
<dbReference type="EMBL" id="FOQH01000003">
    <property type="protein sequence ID" value="SFH97316.1"/>
    <property type="molecule type" value="Genomic_DNA"/>
</dbReference>
<dbReference type="STRING" id="1114924.SAMN05216258_103329"/>
<dbReference type="AlphaFoldDB" id="A0A1I3EEI8"/>
<feature type="transmembrane region" description="Helical" evidence="2">
    <location>
        <begin position="221"/>
        <end position="237"/>
    </location>
</feature>